<evidence type="ECO:0008006" key="3">
    <source>
        <dbReference type="Google" id="ProtNLM"/>
    </source>
</evidence>
<dbReference type="OrthoDB" id="2626877at2"/>
<proteinExistence type="predicted"/>
<dbReference type="AlphaFoldDB" id="A0A368VI63"/>
<gene>
    <name evidence="1" type="ORF">DFP97_1505</name>
</gene>
<sequence>MSQMLYHAILPEYHEHNVSIDEVLKSGISHLTKSNYWYGNGGEVKLHLTNQFRPLGTPLWIDFKIAVGINLYPHKPRSFCFPVFSDKILVFDGDISMSIYDQAFYEDLKDTDEEALNFDTGKSIEHWIKLYWDSMLTLEEYNAKKTYPKPEVLIFEAIPKEIIQLCEV</sequence>
<evidence type="ECO:0000313" key="1">
    <source>
        <dbReference type="EMBL" id="RCW39877.1"/>
    </source>
</evidence>
<dbReference type="Proteomes" id="UP000252415">
    <property type="component" value="Unassembled WGS sequence"/>
</dbReference>
<protein>
    <recommendedName>
        <fullName evidence="3">DNA polymerase III</fullName>
    </recommendedName>
</protein>
<dbReference type="RefSeq" id="WP_114384318.1">
    <property type="nucleotide sequence ID" value="NZ_QPJD01000050.1"/>
</dbReference>
<evidence type="ECO:0000313" key="2">
    <source>
        <dbReference type="Proteomes" id="UP000252415"/>
    </source>
</evidence>
<name>A0A368VI63_9BACL</name>
<keyword evidence="2" id="KW-1185">Reference proteome</keyword>
<reference evidence="1 2" key="1">
    <citation type="submission" date="2018-07" db="EMBL/GenBank/DDBJ databases">
        <title>Genomic Encyclopedia of Type Strains, Phase III (KMG-III): the genomes of soil and plant-associated and newly described type strains.</title>
        <authorList>
            <person name="Whitman W."/>
        </authorList>
    </citation>
    <scope>NUCLEOTIDE SEQUENCE [LARGE SCALE GENOMIC DNA]</scope>
    <source>
        <strain evidence="1 2">CECT 7506</strain>
    </source>
</reference>
<comment type="caution">
    <text evidence="1">The sequence shown here is derived from an EMBL/GenBank/DDBJ whole genome shotgun (WGS) entry which is preliminary data.</text>
</comment>
<dbReference type="EMBL" id="QPJD01000050">
    <property type="protein sequence ID" value="RCW39877.1"/>
    <property type="molecule type" value="Genomic_DNA"/>
</dbReference>
<organism evidence="1 2">
    <name type="scientific">Paenibacillus prosopidis</name>
    <dbReference type="NCBI Taxonomy" id="630520"/>
    <lineage>
        <taxon>Bacteria</taxon>
        <taxon>Bacillati</taxon>
        <taxon>Bacillota</taxon>
        <taxon>Bacilli</taxon>
        <taxon>Bacillales</taxon>
        <taxon>Paenibacillaceae</taxon>
        <taxon>Paenibacillus</taxon>
    </lineage>
</organism>
<accession>A0A368VI63</accession>